<proteinExistence type="predicted"/>
<dbReference type="EMBL" id="BK016086">
    <property type="protein sequence ID" value="DAF93458.1"/>
    <property type="molecule type" value="Genomic_DNA"/>
</dbReference>
<name>A0A8S5UGD6_9CAUD</name>
<reference evidence="1" key="1">
    <citation type="journal article" date="2021" name="Proc. Natl. Acad. Sci. U.S.A.">
        <title>A Catalog of Tens of Thousands of Viruses from Human Metagenomes Reveals Hidden Associations with Chronic Diseases.</title>
        <authorList>
            <person name="Tisza M.J."/>
            <person name="Buck C.B."/>
        </authorList>
    </citation>
    <scope>NUCLEOTIDE SEQUENCE</scope>
    <source>
        <strain evidence="1">Ctshb19</strain>
    </source>
</reference>
<sequence>MTIFVKNPAAENELQCLFKGTERQTLWGILNPEFDGSGLGVTLDAFVSEEGWVPLRYHEAQDFWVKNHGSSRACMNYVFKLYGSKDRQDEQLKLIGAFTHALKHDWDQHHMACRVMGDDIYNKGCVRTLIYRVYKNVEGECQGHPEMLAGAPLGMCHCDVCGEMVMAGMPHPTEADIERAEQEMMEQSMAQQAREKEEWFQKVWAKVETEYVAYGKLEDGWFEDLPAPLPDSLKLAREFVEYVRENLAVHSRDRVLPALDHEGYVGIFMPNNDVNPVWWSCSFYPDETVTYRHEKGRGEHGEIVKIPQGPEHNAQLLALIHKL</sequence>
<accession>A0A8S5UGD6</accession>
<evidence type="ECO:0000313" key="1">
    <source>
        <dbReference type="EMBL" id="DAF93458.1"/>
    </source>
</evidence>
<protein>
    <submittedName>
        <fullName evidence="1">Uncharacterized protein</fullName>
    </submittedName>
</protein>
<organism evidence="1">
    <name type="scientific">Myoviridae sp. ctshb19</name>
    <dbReference type="NCBI Taxonomy" id="2825194"/>
    <lineage>
        <taxon>Viruses</taxon>
        <taxon>Duplodnaviria</taxon>
        <taxon>Heunggongvirae</taxon>
        <taxon>Uroviricota</taxon>
        <taxon>Caudoviricetes</taxon>
    </lineage>
</organism>